<reference evidence="4 5" key="1">
    <citation type="submission" date="2019-08" db="EMBL/GenBank/DDBJ databases">
        <title>Archangium and Cystobacter genomes.</title>
        <authorList>
            <person name="Chen I.-C.K."/>
            <person name="Wielgoss S."/>
        </authorList>
    </citation>
    <scope>NUCLEOTIDE SEQUENCE [LARGE SCALE GENOMIC DNA]</scope>
    <source>
        <strain evidence="4 5">Cbm 6</strain>
    </source>
</reference>
<dbReference type="PANTHER" id="PTHR30203">
    <property type="entry name" value="OUTER MEMBRANE CATION EFFLUX PROTEIN"/>
    <property type="match status" value="1"/>
</dbReference>
<accession>A0ABY9X8P9</accession>
<keyword evidence="3" id="KW-0732">Signal</keyword>
<dbReference type="PANTHER" id="PTHR30203:SF24">
    <property type="entry name" value="BLR4935 PROTEIN"/>
    <property type="match status" value="1"/>
</dbReference>
<dbReference type="RefSeq" id="WP_395812054.1">
    <property type="nucleotide sequence ID" value="NZ_CP043494.1"/>
</dbReference>
<keyword evidence="5" id="KW-1185">Reference proteome</keyword>
<name>A0ABY9X8P9_9BACT</name>
<feature type="chain" id="PRO_5046370087" evidence="3">
    <location>
        <begin position="33"/>
        <end position="438"/>
    </location>
</feature>
<dbReference type="EMBL" id="CP043494">
    <property type="protein sequence ID" value="WNG51763.1"/>
    <property type="molecule type" value="Genomic_DNA"/>
</dbReference>
<protein>
    <submittedName>
        <fullName evidence="4">TolC family protein</fullName>
    </submittedName>
</protein>
<sequence length="438" mass="48578">MFHGKKNRWPRVGATAVTLGALWLAGAAQAQASDEPFAGARVLERAELVRQVLERNPGLEAARAAWRAAQARPEQSTAFEDPMLRYEMAPLSLFSRETSFGQSIELSQRLPFPGKRALAGEVARAEAEAMRGDFEAARLRLALMASMLYDDLYVVHRGLVVNAHHEEVLREMRRGAEAQYVAGRASQQDPLQAEVELGMLERERLMLESQREVLQAQLNGLLHRAPHLPLPPPPEKLTVPTETPPPAESLAEEALKQRPELASQRARVGGGDASVKLARRESFPDVMVMGSYSTMWMETPHRFMAGVAVELPLFQGKRRAMVDEARGMLQRMKSEEEQLADDIRVEVAQARARLVEAQKAVALYRDRVVPAANDQVAAARAGFESGRNGFQVLLDAEKNQRGVELRFEEALADVQRRQAELQRALGRVPGLPEEGSVP</sequence>
<evidence type="ECO:0000313" key="5">
    <source>
        <dbReference type="Proteomes" id="UP001611383"/>
    </source>
</evidence>
<feature type="coiled-coil region" evidence="2">
    <location>
        <begin position="322"/>
        <end position="367"/>
    </location>
</feature>
<keyword evidence="2" id="KW-0175">Coiled coil</keyword>
<evidence type="ECO:0000313" key="4">
    <source>
        <dbReference type="EMBL" id="WNG51763.1"/>
    </source>
</evidence>
<dbReference type="SUPFAM" id="SSF56954">
    <property type="entry name" value="Outer membrane efflux proteins (OEP)"/>
    <property type="match status" value="1"/>
</dbReference>
<dbReference type="Pfam" id="PF02321">
    <property type="entry name" value="OEP"/>
    <property type="match status" value="1"/>
</dbReference>
<dbReference type="Proteomes" id="UP001611383">
    <property type="component" value="Chromosome"/>
</dbReference>
<comment type="similarity">
    <text evidence="1">Belongs to the outer membrane factor (OMF) (TC 1.B.17) family.</text>
</comment>
<dbReference type="InterPro" id="IPR010131">
    <property type="entry name" value="MdtP/NodT-like"/>
</dbReference>
<evidence type="ECO:0000256" key="1">
    <source>
        <dbReference type="ARBA" id="ARBA00007613"/>
    </source>
</evidence>
<dbReference type="InterPro" id="IPR003423">
    <property type="entry name" value="OMP_efflux"/>
</dbReference>
<proteinExistence type="inferred from homology"/>
<evidence type="ECO:0000256" key="3">
    <source>
        <dbReference type="SAM" id="SignalP"/>
    </source>
</evidence>
<feature type="signal peptide" evidence="3">
    <location>
        <begin position="1"/>
        <end position="32"/>
    </location>
</feature>
<evidence type="ECO:0000256" key="2">
    <source>
        <dbReference type="SAM" id="Coils"/>
    </source>
</evidence>
<organism evidence="4 5">
    <name type="scientific">Archangium minus</name>
    <dbReference type="NCBI Taxonomy" id="83450"/>
    <lineage>
        <taxon>Bacteria</taxon>
        <taxon>Pseudomonadati</taxon>
        <taxon>Myxococcota</taxon>
        <taxon>Myxococcia</taxon>
        <taxon>Myxococcales</taxon>
        <taxon>Cystobacterineae</taxon>
        <taxon>Archangiaceae</taxon>
        <taxon>Archangium</taxon>
    </lineage>
</organism>
<gene>
    <name evidence="4" type="ORF">F0U60_52400</name>
</gene>
<dbReference type="Gene3D" id="1.20.1600.10">
    <property type="entry name" value="Outer membrane efflux proteins (OEP)"/>
    <property type="match status" value="1"/>
</dbReference>